<dbReference type="Proteomes" id="UP000199205">
    <property type="component" value="Unassembled WGS sequence"/>
</dbReference>
<gene>
    <name evidence="1" type="ORF">GA0061101_109184</name>
</gene>
<protein>
    <submittedName>
        <fullName evidence="1">Uncharacterized protein</fullName>
    </submittedName>
</protein>
<evidence type="ECO:0000313" key="1">
    <source>
        <dbReference type="EMBL" id="SCB37207.1"/>
    </source>
</evidence>
<accession>A0A1C3WAL9</accession>
<name>A0A1C3WAL9_9HYPH</name>
<sequence length="205" mass="21899">MDFLLALTATVGAAITERADAVARNVTKDAVQVLWAPSQANEKPFIAWVDLKLPFGRHPVFTVQEPSRRPVVGVAHGPLIAPAQLLDLVQATRFADSLEFLEDASVNTLIVIGPGWSARNRARLGMLLATHLMVRGLATLWTAWTKLQSLLPPDPLSPTAPGAGALIINLSVLSCQRCAEAIAAVSPRQPACLLEAMRSPISQSS</sequence>
<reference evidence="1 2" key="1">
    <citation type="submission" date="2016-08" db="EMBL/GenBank/DDBJ databases">
        <authorList>
            <person name="Seilhamer J.J."/>
        </authorList>
    </citation>
    <scope>NUCLEOTIDE SEQUENCE [LARGE SCALE GENOMIC DNA]</scope>
    <source>
        <strain evidence="1 2">P1-7</strain>
    </source>
</reference>
<dbReference type="AlphaFoldDB" id="A0A1C3WAL9"/>
<dbReference type="EMBL" id="FMAF01000009">
    <property type="protein sequence ID" value="SCB37207.1"/>
    <property type="molecule type" value="Genomic_DNA"/>
</dbReference>
<organism evidence="1 2">
    <name type="scientific">Rhizobium lusitanum</name>
    <dbReference type="NCBI Taxonomy" id="293958"/>
    <lineage>
        <taxon>Bacteria</taxon>
        <taxon>Pseudomonadati</taxon>
        <taxon>Pseudomonadota</taxon>
        <taxon>Alphaproteobacteria</taxon>
        <taxon>Hyphomicrobiales</taxon>
        <taxon>Rhizobiaceae</taxon>
        <taxon>Rhizobium/Agrobacterium group</taxon>
        <taxon>Rhizobium</taxon>
    </lineage>
</organism>
<evidence type="ECO:0000313" key="2">
    <source>
        <dbReference type="Proteomes" id="UP000199205"/>
    </source>
</evidence>
<proteinExistence type="predicted"/>